<accession>A0ABQ2UPX8</accession>
<reference evidence="3" key="1">
    <citation type="journal article" date="2019" name="Int. J. Syst. Evol. Microbiol.">
        <title>The Global Catalogue of Microorganisms (GCM) 10K type strain sequencing project: providing services to taxonomists for standard genome sequencing and annotation.</title>
        <authorList>
            <consortium name="The Broad Institute Genomics Platform"/>
            <consortium name="The Broad Institute Genome Sequencing Center for Infectious Disease"/>
            <person name="Wu L."/>
            <person name="Ma J."/>
        </authorList>
    </citation>
    <scope>NUCLEOTIDE SEQUENCE [LARGE SCALE GENOMIC DNA]</scope>
    <source>
        <strain evidence="3">JCM 3399</strain>
    </source>
</reference>
<feature type="compositionally biased region" description="Basic residues" evidence="1">
    <location>
        <begin position="155"/>
        <end position="172"/>
    </location>
</feature>
<name>A0ABQ2UPX8_9ACTN</name>
<evidence type="ECO:0008006" key="4">
    <source>
        <dbReference type="Google" id="ProtNLM"/>
    </source>
</evidence>
<protein>
    <recommendedName>
        <fullName evidence="4">DoxX family protein</fullName>
    </recommendedName>
</protein>
<organism evidence="2 3">
    <name type="scientific">Streptomyces albospinus</name>
    <dbReference type="NCBI Taxonomy" id="285515"/>
    <lineage>
        <taxon>Bacteria</taxon>
        <taxon>Bacillati</taxon>
        <taxon>Actinomycetota</taxon>
        <taxon>Actinomycetes</taxon>
        <taxon>Kitasatosporales</taxon>
        <taxon>Streptomycetaceae</taxon>
        <taxon>Streptomyces</taxon>
    </lineage>
</organism>
<evidence type="ECO:0000256" key="1">
    <source>
        <dbReference type="SAM" id="MobiDB-lite"/>
    </source>
</evidence>
<sequence>MTAALRTAPELRDIAPRLATGAFILNTGLTKRRADQATAEALHGMACTAYPFLAKLPPERFTRLLAAAEITVGSALLAPFVPTRLAGVALTGFAGGLVGLYLRTPGMREPGSLRPTRNGIPLAKDTWMLGIGLSFLAAPCRGLRGSGRPRGAMRCPRRKRRPHRLGHHHRPR</sequence>
<dbReference type="Proteomes" id="UP000654471">
    <property type="component" value="Unassembled WGS sequence"/>
</dbReference>
<proteinExistence type="predicted"/>
<comment type="caution">
    <text evidence="2">The sequence shown here is derived from an EMBL/GenBank/DDBJ whole genome shotgun (WGS) entry which is preliminary data.</text>
</comment>
<dbReference type="EMBL" id="BMRP01000002">
    <property type="protein sequence ID" value="GGU46448.1"/>
    <property type="molecule type" value="Genomic_DNA"/>
</dbReference>
<feature type="region of interest" description="Disordered" evidence="1">
    <location>
        <begin position="147"/>
        <end position="172"/>
    </location>
</feature>
<evidence type="ECO:0000313" key="3">
    <source>
        <dbReference type="Proteomes" id="UP000654471"/>
    </source>
</evidence>
<evidence type="ECO:0000313" key="2">
    <source>
        <dbReference type="EMBL" id="GGU46448.1"/>
    </source>
</evidence>
<gene>
    <name evidence="2" type="ORF">GCM10010211_07460</name>
</gene>
<keyword evidence="3" id="KW-1185">Reference proteome</keyword>